<feature type="region of interest" description="Disordered" evidence="1">
    <location>
        <begin position="741"/>
        <end position="770"/>
    </location>
</feature>
<feature type="compositionally biased region" description="Low complexity" evidence="1">
    <location>
        <begin position="969"/>
        <end position="981"/>
    </location>
</feature>
<feature type="region of interest" description="Disordered" evidence="1">
    <location>
        <begin position="952"/>
        <end position="983"/>
    </location>
</feature>
<dbReference type="Gene3D" id="1.20.58.1930">
    <property type="match status" value="1"/>
</dbReference>
<gene>
    <name evidence="6" type="ORF">PFFCH_05765</name>
</gene>
<feature type="domain" description="Duffy-binding-like" evidence="5">
    <location>
        <begin position="1019"/>
        <end position="1160"/>
    </location>
</feature>
<dbReference type="OrthoDB" id="379185at2759"/>
<dbReference type="InterPro" id="IPR008602">
    <property type="entry name" value="Duffy-antigen-binding"/>
</dbReference>
<feature type="compositionally biased region" description="Basic and acidic residues" evidence="1">
    <location>
        <begin position="1440"/>
        <end position="1455"/>
    </location>
</feature>
<reference evidence="6 7" key="2">
    <citation type="submission" date="2013-02" db="EMBL/GenBank/DDBJ databases">
        <title>The Genome Sequence of Plasmodium falciparum FCH/4.</title>
        <authorList>
            <consortium name="The Broad Institute Genome Sequencing Platform"/>
            <consortium name="The Broad Institute Genome Sequencing Center for Infectious Disease"/>
            <person name="Neafsey D."/>
            <person name="Cheeseman I."/>
            <person name="Volkman S."/>
            <person name="Adams J."/>
            <person name="Walker B."/>
            <person name="Young S.K."/>
            <person name="Zeng Q."/>
            <person name="Gargeya S."/>
            <person name="Fitzgerald M."/>
            <person name="Haas B."/>
            <person name="Abouelleil A."/>
            <person name="Alvarado L."/>
            <person name="Arachchi H.M."/>
            <person name="Berlin A.M."/>
            <person name="Chapman S.B."/>
            <person name="Dewar J."/>
            <person name="Goldberg J."/>
            <person name="Griggs A."/>
            <person name="Gujja S."/>
            <person name="Hansen M."/>
            <person name="Howarth C."/>
            <person name="Imamovic A."/>
            <person name="Larimer J."/>
            <person name="McCowan C."/>
            <person name="Murphy C."/>
            <person name="Neiman D."/>
            <person name="Pearson M."/>
            <person name="Priest M."/>
            <person name="Roberts A."/>
            <person name="Saif S."/>
            <person name="Shea T."/>
            <person name="Sisk P."/>
            <person name="Sykes S."/>
            <person name="Wortman J."/>
            <person name="Nusbaum C."/>
            <person name="Birren B."/>
        </authorList>
    </citation>
    <scope>NUCLEOTIDE SEQUENCE [LARGE SCALE GENOMIC DNA]</scope>
    <source>
        <strain evidence="6 7">FCH/4</strain>
    </source>
</reference>
<dbReference type="FunFam" id="1.20.58.1930:FF:000001">
    <property type="entry name" value="Erythrocyte membrane protein 1, PfEMP1"/>
    <property type="match status" value="1"/>
</dbReference>
<evidence type="ECO:0000259" key="2">
    <source>
        <dbReference type="Pfam" id="PF03011"/>
    </source>
</evidence>
<accession>A0A024VE81</accession>
<feature type="region of interest" description="Disordered" evidence="1">
    <location>
        <begin position="1401"/>
        <end position="1455"/>
    </location>
</feature>
<evidence type="ECO:0000313" key="6">
    <source>
        <dbReference type="EMBL" id="ETW26812.1"/>
    </source>
</evidence>
<dbReference type="Pfam" id="PF05424">
    <property type="entry name" value="Duffy_binding"/>
    <property type="match status" value="3"/>
</dbReference>
<reference evidence="6 7" key="1">
    <citation type="submission" date="2013-02" db="EMBL/GenBank/DDBJ databases">
        <title>The Genome Annotation of Plasmodium falciparum FCH/4.</title>
        <authorList>
            <consortium name="The Broad Institute Genome Sequencing Platform"/>
            <consortium name="The Broad Institute Genome Sequencing Center for Infectious Disease"/>
            <person name="Neafsey D."/>
            <person name="Hoffman S."/>
            <person name="Volkman S."/>
            <person name="Rosenthal P."/>
            <person name="Walker B."/>
            <person name="Young S.K."/>
            <person name="Zeng Q."/>
            <person name="Gargeya S."/>
            <person name="Fitzgerald M."/>
            <person name="Haas B."/>
            <person name="Abouelleil A."/>
            <person name="Allen A.W."/>
            <person name="Alvarado L."/>
            <person name="Arachchi H.M."/>
            <person name="Berlin A.M."/>
            <person name="Chapman S.B."/>
            <person name="Gainer-Dewar J."/>
            <person name="Goldberg J."/>
            <person name="Griggs A."/>
            <person name="Gujja S."/>
            <person name="Hansen M."/>
            <person name="Howarth C."/>
            <person name="Imamovic A."/>
            <person name="Ireland A."/>
            <person name="Larimer J."/>
            <person name="McCowan C."/>
            <person name="Murphy C."/>
            <person name="Pearson M."/>
            <person name="Poon T.W."/>
            <person name="Priest M."/>
            <person name="Roberts A."/>
            <person name="Saif S."/>
            <person name="Shea T."/>
            <person name="Sisk P."/>
            <person name="Sykes S."/>
            <person name="Wortman J."/>
            <person name="Nusbaum C."/>
            <person name="Birren B."/>
        </authorList>
    </citation>
    <scope>NUCLEOTIDE SEQUENCE [LARGE SCALE GENOMIC DNA]</scope>
    <source>
        <strain evidence="6 7">FCH/4</strain>
    </source>
</reference>
<dbReference type="Gene3D" id="1.20.1310.20">
    <property type="entry name" value="Duffy-antigen binding domain"/>
    <property type="match status" value="3"/>
</dbReference>
<protein>
    <recommendedName>
        <fullName evidence="8">Duffy-binding-like domain-containing protein</fullName>
    </recommendedName>
</protein>
<dbReference type="GO" id="GO:0046789">
    <property type="term" value="F:host cell surface receptor binding"/>
    <property type="evidence" value="ECO:0007669"/>
    <property type="project" value="InterPro"/>
</dbReference>
<evidence type="ECO:0008006" key="8">
    <source>
        <dbReference type="Google" id="ProtNLM"/>
    </source>
</evidence>
<dbReference type="InterPro" id="IPR041480">
    <property type="entry name" value="CIDR1_gamma"/>
</dbReference>
<feature type="non-terminal residue" evidence="6">
    <location>
        <position position="1455"/>
    </location>
</feature>
<dbReference type="EMBL" id="KI928177">
    <property type="protein sequence ID" value="ETW26812.1"/>
    <property type="molecule type" value="Genomic_DNA"/>
</dbReference>
<dbReference type="Pfam" id="PF18562">
    <property type="entry name" value="CIDR1_gamma"/>
    <property type="match status" value="1"/>
</dbReference>
<feature type="domain" description="Duffy-antigen binding" evidence="3">
    <location>
        <begin position="717"/>
        <end position="938"/>
    </location>
</feature>
<dbReference type="Proteomes" id="UP000030656">
    <property type="component" value="Unassembled WGS sequence"/>
</dbReference>
<dbReference type="SUPFAM" id="SSF140924">
    <property type="entry name" value="Duffy binding domain-like"/>
    <property type="match status" value="4"/>
</dbReference>
<dbReference type="InterPro" id="IPR042202">
    <property type="entry name" value="Duffy-ag-bd_sf"/>
</dbReference>
<feature type="region of interest" description="Disordered" evidence="1">
    <location>
        <begin position="639"/>
        <end position="671"/>
    </location>
</feature>
<dbReference type="Pfam" id="PF22672">
    <property type="entry name" value="DBL_C"/>
    <property type="match status" value="1"/>
</dbReference>
<feature type="region of interest" description="Disordered" evidence="1">
    <location>
        <begin position="876"/>
        <end position="909"/>
    </location>
</feature>
<dbReference type="InterPro" id="IPR054595">
    <property type="entry name" value="DBL_C"/>
</dbReference>
<feature type="domain" description="Duffy-antigen binding" evidence="3">
    <location>
        <begin position="2"/>
        <end position="75"/>
    </location>
</feature>
<evidence type="ECO:0000259" key="5">
    <source>
        <dbReference type="Pfam" id="PF22672"/>
    </source>
</evidence>
<organism evidence="6 7">
    <name type="scientific">Plasmodium falciparum FCH/4</name>
    <dbReference type="NCBI Taxonomy" id="1036724"/>
    <lineage>
        <taxon>Eukaryota</taxon>
        <taxon>Sar</taxon>
        <taxon>Alveolata</taxon>
        <taxon>Apicomplexa</taxon>
        <taxon>Aconoidasida</taxon>
        <taxon>Haemosporida</taxon>
        <taxon>Plasmodiidae</taxon>
        <taxon>Plasmodium</taxon>
        <taxon>Plasmodium (Laverania)</taxon>
    </lineage>
</organism>
<evidence type="ECO:0000259" key="3">
    <source>
        <dbReference type="Pfam" id="PF05424"/>
    </source>
</evidence>
<feature type="domain" description="Duffy-antigen binding" evidence="3">
    <location>
        <begin position="325"/>
        <end position="490"/>
    </location>
</feature>
<evidence type="ECO:0000256" key="1">
    <source>
        <dbReference type="SAM" id="MobiDB-lite"/>
    </source>
</evidence>
<dbReference type="InterPro" id="IPR004258">
    <property type="entry name" value="DBL"/>
</dbReference>
<feature type="domain" description="Duffy-binding-like" evidence="2">
    <location>
        <begin position="1274"/>
        <end position="1408"/>
    </location>
</feature>
<feature type="compositionally biased region" description="Polar residues" evidence="1">
    <location>
        <begin position="1401"/>
        <end position="1410"/>
    </location>
</feature>
<feature type="region of interest" description="Disordered" evidence="1">
    <location>
        <begin position="254"/>
        <end position="282"/>
    </location>
</feature>
<name>A0A024VE81_PLAFA</name>
<dbReference type="GO" id="GO:0016020">
    <property type="term" value="C:membrane"/>
    <property type="evidence" value="ECO:0007669"/>
    <property type="project" value="InterPro"/>
</dbReference>
<feature type="compositionally biased region" description="Acidic residues" evidence="1">
    <location>
        <begin position="1423"/>
        <end position="1433"/>
    </location>
</feature>
<evidence type="ECO:0000259" key="4">
    <source>
        <dbReference type="Pfam" id="PF18562"/>
    </source>
</evidence>
<dbReference type="Pfam" id="PF03011">
    <property type="entry name" value="PFEMP"/>
    <property type="match status" value="1"/>
</dbReference>
<sequence length="1455" mass="166454">MEKHFISIFKKIREQLPEKERKKYTDNDKYLELRADWWTANRRQVWKAMKCATKKDKNMKCNGIPIEDYIPQRLRWMTEWAEWFCKYQSQEYDKLMKECGECKAKGEQCTNGKNGCEKCKNACEKYKEEINKWKKQWNNMLVQYVILYLETHIAAANGGTHTYSGAVEPKDKPVVDFFKELQKTIKSSVAASDKGVKPTTSPYETAAGYIHQEIGYGGCQEQTQFCEYENGVIPTTDSGTNNKNYAFKNTPKDHDDACACKSRPKPEKKTEKPKEEEDPECKTVEGILKDNNGNEQVGECKKKDFTRTYPDWQCGNINLVEDRRVCMPPRRIKLCLYYLKELKVNEETKEQDLREAFIKTAAAETFLSWQYYKSKNSMDIKKLQSGEIPEEFLRSMYFTYGDYRDICLNTDISKKEGDVSDAKGKIDAYFNKYTDTNRTKWWDTNGPEIWEGMLCALTHGVTNTDNKRKIKTDYSYKELNKSKNVTTPLEKFAERPQFLRWMIEWGEEFCRERQKKENKIKDGCIEGDGCNNTQHPCNKACTEFQDYVKKKKKEFTGQTNKFVTDASKPKADPEYSGYEYKNGVTKQGNDYLKDKCDNKKCDCMEGNVLGDNPKEKPFGIYSHEYKNKCDCLGGRHAPSAPHPPAVVPTEQEAEPPPQEAPPKKTQEPQNNECTMVENLFLNDPEKKFKDACKQKYDGKYYGWKCVPTTSDKSDGSVCVPPRRRKLYIGKIKEWADKVANTGESQTLTGGESESTSEGKTTSKSSGKDPREALRDAFIQSAAVETFFAWHEYKEEKKPPAQEGAAALLKEVTPQEDPQNKLKSGTIPTDFLRQMFYTLGDYRDILFGDTSIVEAALSPSEKEKMKEIQKKIDEILEKSGNENSVKTVQSSRTTGPHSVKSHPNSGKDRKTWWNENAQHIWEGMICALTYKESENGDKTIVKDDKVYNKIFGTTPNNPIPKDNLTPGPPVTTNGTTGTPTGTYNDRYKYQTAKLEEENSGENTPLSKFVLRPPYFRYLEEWGQNFCKERKKRLAQIKKDCEQGGGRCSGYGENCDDNLLKKYTIVSDFNCPRCGTSCSFYKKWINTKRDEFNKQSNAFTKQKTDAHNNNGFCEKEGKCETAGDFLEKLKTGPCKNDSGEHKTGDDYIKFDDESKDKTFGHENYCDPCSQFKIDCKKANCTGDENKEKCNPRNGTINATDIGNGVNSAEDIDMLVSDNIGKGFHDGLEACENAHIFEGIRKDEWKCGKVCGYNVCKPENVNGKKGNGNQIIIIRALFKIWLEYFFKDYNKIRKKLKSCMNSSDATPCIKGCAEEWLKTKKAEWGKIKKHYETQNEDDDIKSFVKNILEFLQSRTEFKNAIKPCKSLDKFEESCGLNSTDNSQNGKDNDLVLCMLNKLEKKISECTSQSSGSPEAQCDSLAPIETPPEEPLEEEEENQVKAPEICKDVIKETAEEKED</sequence>
<proteinExistence type="predicted"/>
<evidence type="ECO:0000313" key="7">
    <source>
        <dbReference type="Proteomes" id="UP000030656"/>
    </source>
</evidence>
<feature type="compositionally biased region" description="Polar residues" evidence="1">
    <location>
        <begin position="880"/>
        <end position="903"/>
    </location>
</feature>
<feature type="domain" description="Cysteine-rich interdomain region 1 gamma" evidence="4">
    <location>
        <begin position="1207"/>
        <end position="1257"/>
    </location>
</feature>
<feature type="compositionally biased region" description="Low complexity" evidence="1">
    <location>
        <begin position="741"/>
        <end position="764"/>
    </location>
</feature>
<dbReference type="Gene3D" id="1.20.58.830">
    <property type="match status" value="3"/>
</dbReference>